<sequence length="235" mass="25766">TRQRPKSDDYLAMPLHLNVGDIGKDVSKRQILTTSISPKHDLPGVQTLIDTCCSVSLVSSEHANYLQRLGYRCGKVAPPIEVGMASDEVMFRTDMVQEVPVCFDGFSDHCVRLECPIIAGLQWPLILGINHLTSLNAKINCVDRLVQIEYDYWRTVLDCTESVSGGKSSLVANTVDLLRCNTFTLLQPGLNENPWIKDIGISSTGHYSVVEGPLDESSITFGSISVLVVNNSSTP</sequence>
<evidence type="ECO:0000313" key="2">
    <source>
        <dbReference type="Proteomes" id="UP000591131"/>
    </source>
</evidence>
<dbReference type="Proteomes" id="UP000591131">
    <property type="component" value="Unassembled WGS sequence"/>
</dbReference>
<proteinExistence type="predicted"/>
<protein>
    <submittedName>
        <fullName evidence="1">Uncharacterized protein</fullName>
    </submittedName>
</protein>
<dbReference type="Gene3D" id="2.40.70.10">
    <property type="entry name" value="Acid Proteases"/>
    <property type="match status" value="1"/>
</dbReference>
<feature type="non-terminal residue" evidence="1">
    <location>
        <position position="1"/>
    </location>
</feature>
<organism evidence="1 2">
    <name type="scientific">Perkinsus chesapeaki</name>
    <name type="common">Clam parasite</name>
    <name type="synonym">Perkinsus andrewsi</name>
    <dbReference type="NCBI Taxonomy" id="330153"/>
    <lineage>
        <taxon>Eukaryota</taxon>
        <taxon>Sar</taxon>
        <taxon>Alveolata</taxon>
        <taxon>Perkinsozoa</taxon>
        <taxon>Perkinsea</taxon>
        <taxon>Perkinsida</taxon>
        <taxon>Perkinsidae</taxon>
        <taxon>Perkinsus</taxon>
    </lineage>
</organism>
<accession>A0A7J6KK95</accession>
<dbReference type="InterPro" id="IPR021109">
    <property type="entry name" value="Peptidase_aspartic_dom_sf"/>
</dbReference>
<keyword evidence="2" id="KW-1185">Reference proteome</keyword>
<name>A0A7J6KK95_PERCH</name>
<reference evidence="1 2" key="1">
    <citation type="submission" date="2020-04" db="EMBL/GenBank/DDBJ databases">
        <title>Perkinsus chesapeaki whole genome sequence.</title>
        <authorList>
            <person name="Bogema D.R."/>
        </authorList>
    </citation>
    <scope>NUCLEOTIDE SEQUENCE [LARGE SCALE GENOMIC DNA]</scope>
    <source>
        <strain evidence="1">ATCC PRA-425</strain>
    </source>
</reference>
<dbReference type="OrthoDB" id="912127at2759"/>
<feature type="non-terminal residue" evidence="1">
    <location>
        <position position="235"/>
    </location>
</feature>
<comment type="caution">
    <text evidence="1">The sequence shown here is derived from an EMBL/GenBank/DDBJ whole genome shotgun (WGS) entry which is preliminary data.</text>
</comment>
<dbReference type="EMBL" id="JAAPAO010002645">
    <property type="protein sequence ID" value="KAF4647394.1"/>
    <property type="molecule type" value="Genomic_DNA"/>
</dbReference>
<dbReference type="AlphaFoldDB" id="A0A7J6KK95"/>
<evidence type="ECO:0000313" key="1">
    <source>
        <dbReference type="EMBL" id="KAF4647394.1"/>
    </source>
</evidence>
<gene>
    <name evidence="1" type="ORF">FOL47_004661</name>
</gene>